<evidence type="ECO:0000313" key="4">
    <source>
        <dbReference type="Proteomes" id="UP000242699"/>
    </source>
</evidence>
<proteinExistence type="inferred from homology"/>
<name>A0A2T2WXQ3_9FIRM</name>
<dbReference type="GO" id="GO:0003824">
    <property type="term" value="F:catalytic activity"/>
    <property type="evidence" value="ECO:0007669"/>
    <property type="project" value="InterPro"/>
</dbReference>
<dbReference type="Proteomes" id="UP000242699">
    <property type="component" value="Unassembled WGS sequence"/>
</dbReference>
<comment type="caution">
    <text evidence="3">The sequence shown here is derived from an EMBL/GenBank/DDBJ whole genome shotgun (WGS) entry which is preliminary data.</text>
</comment>
<organism evidence="3 4">
    <name type="scientific">Sulfobacillus benefaciens</name>
    <dbReference type="NCBI Taxonomy" id="453960"/>
    <lineage>
        <taxon>Bacteria</taxon>
        <taxon>Bacillati</taxon>
        <taxon>Bacillota</taxon>
        <taxon>Clostridia</taxon>
        <taxon>Eubacteriales</taxon>
        <taxon>Clostridiales Family XVII. Incertae Sedis</taxon>
        <taxon>Sulfobacillus</taxon>
    </lineage>
</organism>
<dbReference type="Pfam" id="PF01425">
    <property type="entry name" value="Amidase"/>
    <property type="match status" value="1"/>
</dbReference>
<feature type="domain" description="Amidase" evidence="2">
    <location>
        <begin position="28"/>
        <end position="459"/>
    </location>
</feature>
<reference evidence="3 4" key="1">
    <citation type="journal article" date="2014" name="BMC Genomics">
        <title>Comparison of environmental and isolate Sulfobacillus genomes reveals diverse carbon, sulfur, nitrogen, and hydrogen metabolisms.</title>
        <authorList>
            <person name="Justice N.B."/>
            <person name="Norman A."/>
            <person name="Brown C.T."/>
            <person name="Singh A."/>
            <person name="Thomas B.C."/>
            <person name="Banfield J.F."/>
        </authorList>
    </citation>
    <scope>NUCLEOTIDE SEQUENCE [LARGE SCALE GENOMIC DNA]</scope>
    <source>
        <strain evidence="3">AMDSBA1</strain>
    </source>
</reference>
<dbReference type="InterPro" id="IPR000120">
    <property type="entry name" value="Amidase"/>
</dbReference>
<dbReference type="PANTHER" id="PTHR11895:SF7">
    <property type="entry name" value="GLUTAMYL-TRNA(GLN) AMIDOTRANSFERASE SUBUNIT A, MITOCHONDRIAL"/>
    <property type="match status" value="1"/>
</dbReference>
<dbReference type="InterPro" id="IPR036928">
    <property type="entry name" value="AS_sf"/>
</dbReference>
<dbReference type="PANTHER" id="PTHR11895">
    <property type="entry name" value="TRANSAMIDASE"/>
    <property type="match status" value="1"/>
</dbReference>
<dbReference type="AlphaFoldDB" id="A0A2T2WXQ3"/>
<dbReference type="InterPro" id="IPR023631">
    <property type="entry name" value="Amidase_dom"/>
</dbReference>
<evidence type="ECO:0000259" key="2">
    <source>
        <dbReference type="Pfam" id="PF01425"/>
    </source>
</evidence>
<dbReference type="SUPFAM" id="SSF75304">
    <property type="entry name" value="Amidase signature (AS) enzymes"/>
    <property type="match status" value="1"/>
</dbReference>
<protein>
    <submittedName>
        <fullName evidence="3">Amidase</fullName>
    </submittedName>
</protein>
<evidence type="ECO:0000313" key="3">
    <source>
        <dbReference type="EMBL" id="PSR27011.1"/>
    </source>
</evidence>
<dbReference type="Gene3D" id="3.90.1300.10">
    <property type="entry name" value="Amidase signature (AS) domain"/>
    <property type="match status" value="1"/>
</dbReference>
<accession>A0A2T2WXQ3</accession>
<evidence type="ECO:0000256" key="1">
    <source>
        <dbReference type="ARBA" id="ARBA00009199"/>
    </source>
</evidence>
<comment type="similarity">
    <text evidence="1">Belongs to the amidase family.</text>
</comment>
<sequence>MEFSRELVQWDARTLALQVRNRHVSPVEVVQAVITRMQHVDPLVFAFCTPVPEWALQQAHALEQRIMRGEDVGPLAGVPIGVKDLIPTQGIRTMSGSMAYKDFVPDEDDVSVERIRKADAIILGKTSASEFGYSAEGKSPVSAATRNPWNLEMTPGGSSAGSAVAVATGMGPVALGSDGGGSIRIPAAFCGIFGFKASMGRVPLYPSGRDERYPGLSSWESVEHVGPLSRTVLDAALMMSILAGPDDRDRHSLPHDGLNWTGGLSDSLKGKRVALTLNWGYLAVDPGVAAMISNAARLFESELGCIVEEDQPGWEDPADAFAALIALETDLKAMRAMAEQYEDSMSSHLLEFLRHPWTAEDLTNAIVARKAINNKMWRFMRQYDLILTPTTAVAPFDLGIEGPEIIAGRRVPPTAWQGFTFPINMTGQPAASVPVGLTTSGLPVGMQIIGRRLEDLLVLQAARLFEQVLPWQNMWPPILEKTL</sequence>
<dbReference type="EMBL" id="PXYT01000030">
    <property type="protein sequence ID" value="PSR27011.1"/>
    <property type="molecule type" value="Genomic_DNA"/>
</dbReference>
<gene>
    <name evidence="3" type="ORF">C7B43_12645</name>
</gene>